<proteinExistence type="predicted"/>
<dbReference type="EMBL" id="CM023484">
    <property type="protein sequence ID" value="KAH6931888.1"/>
    <property type="molecule type" value="Genomic_DNA"/>
</dbReference>
<name>A0ACB7SAJ3_HYAAI</name>
<protein>
    <submittedName>
        <fullName evidence="1">Uncharacterized protein</fullName>
    </submittedName>
</protein>
<evidence type="ECO:0000313" key="2">
    <source>
        <dbReference type="Proteomes" id="UP000821845"/>
    </source>
</evidence>
<accession>A0ACB7SAJ3</accession>
<keyword evidence="2" id="KW-1185">Reference proteome</keyword>
<reference evidence="1" key="1">
    <citation type="submission" date="2020-05" db="EMBL/GenBank/DDBJ databases">
        <title>Large-scale comparative analyses of tick genomes elucidate their genetic diversity and vector capacities.</title>
        <authorList>
            <person name="Jia N."/>
            <person name="Wang J."/>
            <person name="Shi W."/>
            <person name="Du L."/>
            <person name="Sun Y."/>
            <person name="Zhan W."/>
            <person name="Jiang J."/>
            <person name="Wang Q."/>
            <person name="Zhang B."/>
            <person name="Ji P."/>
            <person name="Sakyi L.B."/>
            <person name="Cui X."/>
            <person name="Yuan T."/>
            <person name="Jiang B."/>
            <person name="Yang W."/>
            <person name="Lam T.T.-Y."/>
            <person name="Chang Q."/>
            <person name="Ding S."/>
            <person name="Wang X."/>
            <person name="Zhu J."/>
            <person name="Ruan X."/>
            <person name="Zhao L."/>
            <person name="Wei J."/>
            <person name="Que T."/>
            <person name="Du C."/>
            <person name="Cheng J."/>
            <person name="Dai P."/>
            <person name="Han X."/>
            <person name="Huang E."/>
            <person name="Gao Y."/>
            <person name="Liu J."/>
            <person name="Shao H."/>
            <person name="Ye R."/>
            <person name="Li L."/>
            <person name="Wei W."/>
            <person name="Wang X."/>
            <person name="Wang C."/>
            <person name="Yang T."/>
            <person name="Huo Q."/>
            <person name="Li W."/>
            <person name="Guo W."/>
            <person name="Chen H."/>
            <person name="Zhou L."/>
            <person name="Ni X."/>
            <person name="Tian J."/>
            <person name="Zhou Y."/>
            <person name="Sheng Y."/>
            <person name="Liu T."/>
            <person name="Pan Y."/>
            <person name="Xia L."/>
            <person name="Li J."/>
            <person name="Zhao F."/>
            <person name="Cao W."/>
        </authorList>
    </citation>
    <scope>NUCLEOTIDE SEQUENCE</scope>
    <source>
        <strain evidence="1">Hyas-2018</strain>
    </source>
</reference>
<organism evidence="1 2">
    <name type="scientific">Hyalomma asiaticum</name>
    <name type="common">Tick</name>
    <dbReference type="NCBI Taxonomy" id="266040"/>
    <lineage>
        <taxon>Eukaryota</taxon>
        <taxon>Metazoa</taxon>
        <taxon>Ecdysozoa</taxon>
        <taxon>Arthropoda</taxon>
        <taxon>Chelicerata</taxon>
        <taxon>Arachnida</taxon>
        <taxon>Acari</taxon>
        <taxon>Parasitiformes</taxon>
        <taxon>Ixodida</taxon>
        <taxon>Ixodoidea</taxon>
        <taxon>Ixodidae</taxon>
        <taxon>Hyalomminae</taxon>
        <taxon>Hyalomma</taxon>
    </lineage>
</organism>
<dbReference type="Proteomes" id="UP000821845">
    <property type="component" value="Chromosome 4"/>
</dbReference>
<gene>
    <name evidence="1" type="ORF">HPB50_001382</name>
</gene>
<comment type="caution">
    <text evidence="1">The sequence shown here is derived from an EMBL/GenBank/DDBJ whole genome shotgun (WGS) entry which is preliminary data.</text>
</comment>
<sequence>MKPEKVKKRPPKAKSTKRRKVPSTTSLGSPGKIPPSADGPATSLVWSTAGPTDNDSVEGNVPMSTDDTGRSDLTTTPAARRDAGRPDTTSRTTARHRRRHRHRGRHGPLREGKASSEHDSSPESPRPKRVEITHAFEERPGSTDAGERSAQLCASDMKRQAESAIQATQKGGGGQETSVGRGKEGGERFQQASVPASGAGREDAVVSHASLKADNAKQFVANAACNQIDMNRAGTKNAMVGDLRTKIKTVAPSAKLSGQSLTFDGCANDGASSAPAPKAKEDTTPPCNPGPLQRWKTAPCTSATYASKTRDQDGIARASRSAVADVSEEDYYGDLYPDASPDHSTRTGVTATPFSETTVSTLESRQCRSLGQSWISQVAHEMTGGATPHKNAVLELLRKEMANKSSAEVLAGQASPSISWGSEHSYGPVATDGRTSPARFRPQYKVAEAGGECKGDDVANAAVPTGNAASEVSYVPLQSPFAPLQRESISKLVPRYTPRDSVSRASISGGEAKKILLPVVVISALILLAFVIAFFVPGKHSRSKTALLGQLAAACGGDQTCVQAIKLMTDSLDLEADPCLEFDRFVCGRWRTLDPQRRSYRRESVRNYTRSVSEALRGVLVHSPSSSRGRAKDDSVDVRNMATFYSSCRAFAEEHNTAQVTTVSDVISAMYLDRGSISNGTALDPQSLLQFVVSNSFQSGLPTLVSVTLKGDETFLDIGETLRSTLGPSPFVEEFLRAALGSLGAADNDTVGALVLADSNVSDWRARVSRWDPFNRTLLKHLPPPFPSANWTEAFNRGLTGNGSRYSPDSVVYARGMAEVSKILTLLSEESLIEHGCVYASVVLLAQVMKYEYLFRRQGGYNQTESADPCLEVTGTYFKDLLPRWVTTALVSNGHVHVFKNMVKNLQHTIARRSLHSKSMLSINGSEFSELNFLIIGEGSLTSRTQPGRVTPPSSRYGDQFLLNVVLASRDHVGVDYDEGAVERQFSGELSFFEVEERLFVAVPANFLDADSLVANENVPSLDYASVGVRLLLEWLDWTFGEKGTRTGGHLMVKALEQRVRDARYRTSVAFGSDVAHRDRQVSEFAEWALNASSMVAETSLTQGGSTPSQSLGEKALNMSSMVADVNVSHGSSTPGRGGTIDKPLADGLDQRIQCVRDAASAVFGRAVSLEEGRLLAFVDWATDIASTAAEVQRRRANAIGEGSSQDADDADFVDDDSAALRISRQIFYLRFCHTLCGQEGPLAGACRYRTRSSRDFARAFRCDEPPKRSPC</sequence>
<evidence type="ECO:0000313" key="1">
    <source>
        <dbReference type="EMBL" id="KAH6931888.1"/>
    </source>
</evidence>